<feature type="compositionally biased region" description="Gly residues" evidence="1">
    <location>
        <begin position="13"/>
        <end position="22"/>
    </location>
</feature>
<sequence length="461" mass="47582">MVGGSCRGEHNGGGDGSRGGTVGKAGQAVVDMSRLAAMDAREAALLLKGVREARLGGGRSALAPRADIAESWRRMLGAGVDPDRDHRAGLLTAEELERRRAASPLRELLPLLRQGLVAGGGAAASGLRHVMVVADADGRVLWREGHRAVLRMADGHGFEPGADWAEGTVGTNGVGTPLVTGRPVQVHSAEHFVASHHAWTCAGAPVRDPRDGRLLGAVDVSGPLATLHPATPLLVDSVARLAEAELRNRHFAALARLRAVAAPVLCRVGGRALAVDGHGWTAGVTGMAPVDRLTLPASPAAGPVRLPSLGACVLEPLPGGWLVRVVADDGPPPAGTRVVLDVGGPGRARVEVSGAAGGWSHELSPRHAELLYVLARSPAGRSAAELAGDVFGDPSRTVTVRAEMSRVRRTLGGVLAHRPYRFREGVEVVVLAPPDPAGVLPGSTAPAVRALRAPERAAEGR</sequence>
<evidence type="ECO:0000313" key="4">
    <source>
        <dbReference type="Proteomes" id="UP000239322"/>
    </source>
</evidence>
<keyword evidence="4" id="KW-1185">Reference proteome</keyword>
<protein>
    <submittedName>
        <fullName evidence="3">Diguanylate cyclase</fullName>
    </submittedName>
</protein>
<comment type="caution">
    <text evidence="3">The sequence shown here is derived from an EMBL/GenBank/DDBJ whole genome shotgun (WGS) entry which is preliminary data.</text>
</comment>
<feature type="region of interest" description="Disordered" evidence="1">
    <location>
        <begin position="1"/>
        <end position="22"/>
    </location>
</feature>
<evidence type="ECO:0000259" key="2">
    <source>
        <dbReference type="Pfam" id="PF01590"/>
    </source>
</evidence>
<feature type="domain" description="GAF" evidence="2">
    <location>
        <begin position="137"/>
        <end position="246"/>
    </location>
</feature>
<evidence type="ECO:0000313" key="3">
    <source>
        <dbReference type="EMBL" id="PRH78997.1"/>
    </source>
</evidence>
<dbReference type="OrthoDB" id="3928741at2"/>
<dbReference type="EMBL" id="PVLV01000151">
    <property type="protein sequence ID" value="PRH78997.1"/>
    <property type="molecule type" value="Genomic_DNA"/>
</dbReference>
<dbReference type="InterPro" id="IPR029016">
    <property type="entry name" value="GAF-like_dom_sf"/>
</dbReference>
<evidence type="ECO:0000256" key="1">
    <source>
        <dbReference type="SAM" id="MobiDB-lite"/>
    </source>
</evidence>
<dbReference type="Proteomes" id="UP000239322">
    <property type="component" value="Unassembled WGS sequence"/>
</dbReference>
<accession>A0A2S9PXD4</accession>
<dbReference type="Gene3D" id="3.30.450.40">
    <property type="match status" value="1"/>
</dbReference>
<reference evidence="3 4" key="1">
    <citation type="submission" date="2018-03" db="EMBL/GenBank/DDBJ databases">
        <title>Novel Streptomyces sp. from soil.</title>
        <authorList>
            <person name="Tan G.Y.A."/>
            <person name="Lee Z.Y."/>
        </authorList>
    </citation>
    <scope>NUCLEOTIDE SEQUENCE [LARGE SCALE GENOMIC DNA]</scope>
    <source>
        <strain evidence="3 4">ST5x</strain>
    </source>
</reference>
<dbReference type="InterPro" id="IPR003018">
    <property type="entry name" value="GAF"/>
</dbReference>
<organism evidence="3 4">
    <name type="scientific">Streptomyces solincola</name>
    <dbReference type="NCBI Taxonomy" id="2100817"/>
    <lineage>
        <taxon>Bacteria</taxon>
        <taxon>Bacillati</taxon>
        <taxon>Actinomycetota</taxon>
        <taxon>Actinomycetes</taxon>
        <taxon>Kitasatosporales</taxon>
        <taxon>Streptomycetaceae</taxon>
        <taxon>Streptomyces</taxon>
    </lineage>
</organism>
<dbReference type="Pfam" id="PF01590">
    <property type="entry name" value="GAF"/>
    <property type="match status" value="1"/>
</dbReference>
<dbReference type="AlphaFoldDB" id="A0A2S9PXD4"/>
<gene>
    <name evidence="3" type="ORF">C6N75_11880</name>
</gene>
<proteinExistence type="predicted"/>
<name>A0A2S9PXD4_9ACTN</name>